<dbReference type="PANTHER" id="PTHR43695">
    <property type="entry name" value="PUTATIVE (AFU_ORTHOLOGUE AFUA_2G17250)-RELATED"/>
    <property type="match status" value="1"/>
</dbReference>
<comment type="caution">
    <text evidence="4">The sequence shown here is derived from an EMBL/GenBank/DDBJ whole genome shotgun (WGS) entry which is preliminary data.</text>
</comment>
<dbReference type="RefSeq" id="WP_381517789.1">
    <property type="nucleotide sequence ID" value="NZ_JBHULN010000001.1"/>
</dbReference>
<feature type="domain" description="SGNH hydrolase-type esterase" evidence="3">
    <location>
        <begin position="30"/>
        <end position="236"/>
    </location>
</feature>
<evidence type="ECO:0000259" key="3">
    <source>
        <dbReference type="Pfam" id="PF13472"/>
    </source>
</evidence>
<accession>A0ABW5LXX0</accession>
<comment type="similarity">
    <text evidence="1">Belongs to the 'GDSL' lipolytic enzyme family.</text>
</comment>
<reference evidence="5" key="1">
    <citation type="journal article" date="2019" name="Int. J. Syst. Evol. Microbiol.">
        <title>The Global Catalogue of Microorganisms (GCM) 10K type strain sequencing project: providing services to taxonomists for standard genome sequencing and annotation.</title>
        <authorList>
            <consortium name="The Broad Institute Genomics Platform"/>
            <consortium name="The Broad Institute Genome Sequencing Center for Infectious Disease"/>
            <person name="Wu L."/>
            <person name="Ma J."/>
        </authorList>
    </citation>
    <scope>NUCLEOTIDE SEQUENCE [LARGE SCALE GENOMIC DNA]</scope>
    <source>
        <strain evidence="5">KCTC 42805</strain>
    </source>
</reference>
<gene>
    <name evidence="4" type="ORF">ACFSUS_00945</name>
</gene>
<protein>
    <submittedName>
        <fullName evidence="4">Rhamnogalacturonan acetylesterase</fullName>
    </submittedName>
</protein>
<proteinExistence type="inferred from homology"/>
<evidence type="ECO:0000256" key="1">
    <source>
        <dbReference type="ARBA" id="ARBA00008668"/>
    </source>
</evidence>
<sequence>MHKTLSASLFIITVFLLAAMPPQRPTLYIIGDSTVRNGSGKGSDGLWGWGSLISEHFDTTRLHIENHAIGGRSSRTFMTEGRWDKIMATLKPGDFVLMQFGHNDGGAINDTSRARGSIKGIGDETQEIDNMLTKKHEIVHTYGWYMKKYINDTKSKGATPIVCSPVPRNVWKEGKVERSGNSYSKWAAECAKSEGAYFIDLNDQIAQKYEAGYDEAKLKTEFFPGDHTHTNYAGAKFNAAAVVEGLQQLKDCKLNNFVATMAKK</sequence>
<dbReference type="Pfam" id="PF13472">
    <property type="entry name" value="Lipase_GDSL_2"/>
    <property type="match status" value="1"/>
</dbReference>
<dbReference type="Proteomes" id="UP001597469">
    <property type="component" value="Unassembled WGS sequence"/>
</dbReference>
<evidence type="ECO:0000313" key="5">
    <source>
        <dbReference type="Proteomes" id="UP001597469"/>
    </source>
</evidence>
<dbReference type="InterPro" id="IPR036514">
    <property type="entry name" value="SGNH_hydro_sf"/>
</dbReference>
<dbReference type="EMBL" id="JBHULN010000001">
    <property type="protein sequence ID" value="MFD2569177.1"/>
    <property type="molecule type" value="Genomic_DNA"/>
</dbReference>
<keyword evidence="5" id="KW-1185">Reference proteome</keyword>
<dbReference type="InterPro" id="IPR013830">
    <property type="entry name" value="SGNH_hydro"/>
</dbReference>
<dbReference type="SUPFAM" id="SSF52266">
    <property type="entry name" value="SGNH hydrolase"/>
    <property type="match status" value="1"/>
</dbReference>
<evidence type="ECO:0000313" key="4">
    <source>
        <dbReference type="EMBL" id="MFD2569177.1"/>
    </source>
</evidence>
<dbReference type="CDD" id="cd01821">
    <property type="entry name" value="Rhamnogalacturan_acetylesterase_like"/>
    <property type="match status" value="1"/>
</dbReference>
<dbReference type="Gene3D" id="3.40.50.1110">
    <property type="entry name" value="SGNH hydrolase"/>
    <property type="match status" value="1"/>
</dbReference>
<dbReference type="PANTHER" id="PTHR43695:SF1">
    <property type="entry name" value="RHAMNOGALACTURONAN ACETYLESTERASE"/>
    <property type="match status" value="1"/>
</dbReference>
<organism evidence="4 5">
    <name type="scientific">Spirosoma soli</name>
    <dbReference type="NCBI Taxonomy" id="1770529"/>
    <lineage>
        <taxon>Bacteria</taxon>
        <taxon>Pseudomonadati</taxon>
        <taxon>Bacteroidota</taxon>
        <taxon>Cytophagia</taxon>
        <taxon>Cytophagales</taxon>
        <taxon>Cytophagaceae</taxon>
        <taxon>Spirosoma</taxon>
    </lineage>
</organism>
<name>A0ABW5LXX0_9BACT</name>
<keyword evidence="2" id="KW-0378">Hydrolase</keyword>
<dbReference type="InterPro" id="IPR037459">
    <property type="entry name" value="RhgT-like"/>
</dbReference>
<evidence type="ECO:0000256" key="2">
    <source>
        <dbReference type="ARBA" id="ARBA00022801"/>
    </source>
</evidence>